<dbReference type="FunFam" id="3.30.160.60:FF:000446">
    <property type="entry name" value="Zinc finger protein"/>
    <property type="match status" value="1"/>
</dbReference>
<dbReference type="PANTHER" id="PTHR24376:SF243">
    <property type="entry name" value="C2H2-TYPE DOMAIN-CONTAINING PROTEIN"/>
    <property type="match status" value="1"/>
</dbReference>
<dbReference type="PANTHER" id="PTHR24376">
    <property type="entry name" value="ZINC FINGER PROTEIN"/>
    <property type="match status" value="1"/>
</dbReference>
<sequence length="314" mass="36448">MSALSNPPPAEWVLNTDVLQVPGHEEYLLVVEHDEPKAPVVVAGTPWEASIQAVTCPELENRCVVQSTVREHGHRENEGSPVHPEPEDGAFLMRCNLCPYTTEDPSLMHDHMGTHRYKFFKCDQCPEAFSKKSNLNVLPIADDSEMRAHSKPLPAEWEQSTDTSQDARHEYFHTEKQEEPEVPDDEEGAAPQASIEDFMQMELKEGPAMKSPDQKRGRYNRQGKPLLYCSFCPFTTYYPRSLIEHEKFHTRKCFKCNQCPERFAREYQLHKHMFIHTGKKPFKCDKCLYSTFMKHLLEKHYQLEHQEVKVVFVE</sequence>
<feature type="region of interest" description="Disordered" evidence="9">
    <location>
        <begin position="146"/>
        <end position="166"/>
    </location>
</feature>
<name>A0A9D4SND8_RHISA</name>
<protein>
    <recommendedName>
        <fullName evidence="10">C2H2-type domain-containing protein</fullName>
    </recommendedName>
</protein>
<evidence type="ECO:0000256" key="1">
    <source>
        <dbReference type="ARBA" id="ARBA00004123"/>
    </source>
</evidence>
<dbReference type="SMART" id="SM00355">
    <property type="entry name" value="ZnF_C2H2"/>
    <property type="match status" value="4"/>
</dbReference>
<keyword evidence="5" id="KW-0862">Zinc</keyword>
<comment type="caution">
    <text evidence="11">The sequence shown here is derived from an EMBL/GenBank/DDBJ whole genome shotgun (WGS) entry which is preliminary data.</text>
</comment>
<gene>
    <name evidence="11" type="ORF">HPB52_004823</name>
</gene>
<accession>A0A9D4SND8</accession>
<keyword evidence="2" id="KW-0479">Metal-binding</keyword>
<proteinExistence type="predicted"/>
<evidence type="ECO:0000256" key="2">
    <source>
        <dbReference type="ARBA" id="ARBA00022723"/>
    </source>
</evidence>
<dbReference type="GO" id="GO:0008270">
    <property type="term" value="F:zinc ion binding"/>
    <property type="evidence" value="ECO:0007669"/>
    <property type="project" value="UniProtKB-KW"/>
</dbReference>
<evidence type="ECO:0000256" key="3">
    <source>
        <dbReference type="ARBA" id="ARBA00022737"/>
    </source>
</evidence>
<dbReference type="GO" id="GO:0001228">
    <property type="term" value="F:DNA-binding transcription activator activity, RNA polymerase II-specific"/>
    <property type="evidence" value="ECO:0007669"/>
    <property type="project" value="TreeGrafter"/>
</dbReference>
<dbReference type="AlphaFoldDB" id="A0A9D4SND8"/>
<keyword evidence="12" id="KW-1185">Reference proteome</keyword>
<organism evidence="11 12">
    <name type="scientific">Rhipicephalus sanguineus</name>
    <name type="common">Brown dog tick</name>
    <name type="synonym">Ixodes sanguineus</name>
    <dbReference type="NCBI Taxonomy" id="34632"/>
    <lineage>
        <taxon>Eukaryota</taxon>
        <taxon>Metazoa</taxon>
        <taxon>Ecdysozoa</taxon>
        <taxon>Arthropoda</taxon>
        <taxon>Chelicerata</taxon>
        <taxon>Arachnida</taxon>
        <taxon>Acari</taxon>
        <taxon>Parasitiformes</taxon>
        <taxon>Ixodida</taxon>
        <taxon>Ixodoidea</taxon>
        <taxon>Ixodidae</taxon>
        <taxon>Rhipicephalinae</taxon>
        <taxon>Rhipicephalus</taxon>
        <taxon>Rhipicephalus</taxon>
    </lineage>
</organism>
<evidence type="ECO:0000259" key="10">
    <source>
        <dbReference type="PROSITE" id="PS50157"/>
    </source>
</evidence>
<reference evidence="11" key="2">
    <citation type="submission" date="2021-09" db="EMBL/GenBank/DDBJ databases">
        <authorList>
            <person name="Jia N."/>
            <person name="Wang J."/>
            <person name="Shi W."/>
            <person name="Du L."/>
            <person name="Sun Y."/>
            <person name="Zhan W."/>
            <person name="Jiang J."/>
            <person name="Wang Q."/>
            <person name="Zhang B."/>
            <person name="Ji P."/>
            <person name="Sakyi L.B."/>
            <person name="Cui X."/>
            <person name="Yuan T."/>
            <person name="Jiang B."/>
            <person name="Yang W."/>
            <person name="Lam T.T.-Y."/>
            <person name="Chang Q."/>
            <person name="Ding S."/>
            <person name="Wang X."/>
            <person name="Zhu J."/>
            <person name="Ruan X."/>
            <person name="Zhao L."/>
            <person name="Wei J."/>
            <person name="Que T."/>
            <person name="Du C."/>
            <person name="Cheng J."/>
            <person name="Dai P."/>
            <person name="Han X."/>
            <person name="Huang E."/>
            <person name="Gao Y."/>
            <person name="Liu J."/>
            <person name="Shao H."/>
            <person name="Ye R."/>
            <person name="Li L."/>
            <person name="Wei W."/>
            <person name="Wang X."/>
            <person name="Wang C."/>
            <person name="Huo Q."/>
            <person name="Li W."/>
            <person name="Guo W."/>
            <person name="Chen H."/>
            <person name="Chen S."/>
            <person name="Zhou L."/>
            <person name="Zhou L."/>
            <person name="Ni X."/>
            <person name="Tian J."/>
            <person name="Zhou Y."/>
            <person name="Sheng Y."/>
            <person name="Liu T."/>
            <person name="Pan Y."/>
            <person name="Xia L."/>
            <person name="Li J."/>
            <person name="Zhao F."/>
            <person name="Cao W."/>
        </authorList>
    </citation>
    <scope>NUCLEOTIDE SEQUENCE</scope>
    <source>
        <strain evidence="11">Rsan-2018</strain>
        <tissue evidence="11">Larvae</tissue>
    </source>
</reference>
<keyword evidence="4 8" id="KW-0863">Zinc-finger</keyword>
<evidence type="ECO:0000256" key="9">
    <source>
        <dbReference type="SAM" id="MobiDB-lite"/>
    </source>
</evidence>
<dbReference type="InterPro" id="IPR036236">
    <property type="entry name" value="Znf_C2H2_sf"/>
</dbReference>
<evidence type="ECO:0000256" key="4">
    <source>
        <dbReference type="ARBA" id="ARBA00022771"/>
    </source>
</evidence>
<reference evidence="11" key="1">
    <citation type="journal article" date="2020" name="Cell">
        <title>Large-Scale Comparative Analyses of Tick Genomes Elucidate Their Genetic Diversity and Vector Capacities.</title>
        <authorList>
            <consortium name="Tick Genome and Microbiome Consortium (TIGMIC)"/>
            <person name="Jia N."/>
            <person name="Wang J."/>
            <person name="Shi W."/>
            <person name="Du L."/>
            <person name="Sun Y."/>
            <person name="Zhan W."/>
            <person name="Jiang J.F."/>
            <person name="Wang Q."/>
            <person name="Zhang B."/>
            <person name="Ji P."/>
            <person name="Bell-Sakyi L."/>
            <person name="Cui X.M."/>
            <person name="Yuan T.T."/>
            <person name="Jiang B.G."/>
            <person name="Yang W.F."/>
            <person name="Lam T.T."/>
            <person name="Chang Q.C."/>
            <person name="Ding S.J."/>
            <person name="Wang X.J."/>
            <person name="Zhu J.G."/>
            <person name="Ruan X.D."/>
            <person name="Zhao L."/>
            <person name="Wei J.T."/>
            <person name="Ye R.Z."/>
            <person name="Que T.C."/>
            <person name="Du C.H."/>
            <person name="Zhou Y.H."/>
            <person name="Cheng J.X."/>
            <person name="Dai P.F."/>
            <person name="Guo W.B."/>
            <person name="Han X.H."/>
            <person name="Huang E.J."/>
            <person name="Li L.F."/>
            <person name="Wei W."/>
            <person name="Gao Y.C."/>
            <person name="Liu J.Z."/>
            <person name="Shao H.Z."/>
            <person name="Wang X."/>
            <person name="Wang C.C."/>
            <person name="Yang T.C."/>
            <person name="Huo Q.B."/>
            <person name="Li W."/>
            <person name="Chen H.Y."/>
            <person name="Chen S.E."/>
            <person name="Zhou L.G."/>
            <person name="Ni X.B."/>
            <person name="Tian J.H."/>
            <person name="Sheng Y."/>
            <person name="Liu T."/>
            <person name="Pan Y.S."/>
            <person name="Xia L.Y."/>
            <person name="Li J."/>
            <person name="Zhao F."/>
            <person name="Cao W.C."/>
        </authorList>
    </citation>
    <scope>NUCLEOTIDE SEQUENCE</scope>
    <source>
        <strain evidence="11">Rsan-2018</strain>
    </source>
</reference>
<evidence type="ECO:0000256" key="6">
    <source>
        <dbReference type="ARBA" id="ARBA00023125"/>
    </source>
</evidence>
<dbReference type="InterPro" id="IPR013087">
    <property type="entry name" value="Znf_C2H2_type"/>
</dbReference>
<evidence type="ECO:0000256" key="8">
    <source>
        <dbReference type="PROSITE-ProRule" id="PRU00042"/>
    </source>
</evidence>
<feature type="domain" description="C2H2-type" evidence="10">
    <location>
        <begin position="254"/>
        <end position="281"/>
    </location>
</feature>
<dbReference type="PROSITE" id="PS50157">
    <property type="entry name" value="ZINC_FINGER_C2H2_2"/>
    <property type="match status" value="1"/>
</dbReference>
<keyword evidence="3" id="KW-0677">Repeat</keyword>
<evidence type="ECO:0000256" key="7">
    <source>
        <dbReference type="ARBA" id="ARBA00023242"/>
    </source>
</evidence>
<keyword evidence="7" id="KW-0539">Nucleus</keyword>
<comment type="subcellular location">
    <subcellularLocation>
        <location evidence="1">Nucleus</location>
    </subcellularLocation>
</comment>
<dbReference type="GO" id="GO:0005634">
    <property type="term" value="C:nucleus"/>
    <property type="evidence" value="ECO:0007669"/>
    <property type="project" value="UniProtKB-SubCell"/>
</dbReference>
<keyword evidence="6" id="KW-0238">DNA-binding</keyword>
<evidence type="ECO:0000313" key="12">
    <source>
        <dbReference type="Proteomes" id="UP000821837"/>
    </source>
</evidence>
<dbReference type="EMBL" id="JABSTV010001255">
    <property type="protein sequence ID" value="KAH7935235.1"/>
    <property type="molecule type" value="Genomic_DNA"/>
</dbReference>
<dbReference type="Proteomes" id="UP000821837">
    <property type="component" value="Unassembled WGS sequence"/>
</dbReference>
<dbReference type="PROSITE" id="PS00028">
    <property type="entry name" value="ZINC_FINGER_C2H2_1"/>
    <property type="match status" value="1"/>
</dbReference>
<dbReference type="Pfam" id="PF00096">
    <property type="entry name" value="zf-C2H2"/>
    <property type="match status" value="1"/>
</dbReference>
<evidence type="ECO:0000313" key="11">
    <source>
        <dbReference type="EMBL" id="KAH7935235.1"/>
    </source>
</evidence>
<evidence type="ECO:0000256" key="5">
    <source>
        <dbReference type="ARBA" id="ARBA00022833"/>
    </source>
</evidence>
<dbReference type="GO" id="GO:0000978">
    <property type="term" value="F:RNA polymerase II cis-regulatory region sequence-specific DNA binding"/>
    <property type="evidence" value="ECO:0007669"/>
    <property type="project" value="TreeGrafter"/>
</dbReference>
<dbReference type="SUPFAM" id="SSF57667">
    <property type="entry name" value="beta-beta-alpha zinc fingers"/>
    <property type="match status" value="2"/>
</dbReference>
<dbReference type="Gene3D" id="3.30.160.60">
    <property type="entry name" value="Classic Zinc Finger"/>
    <property type="match status" value="2"/>
</dbReference>